<keyword evidence="1" id="KW-0862">Zinc</keyword>
<dbReference type="AlphaFoldDB" id="A0A6A5VBL1"/>
<sequence length="314" mass="35359">MSSFSCGTYSQALIVSRPILLRSSHPRQLTDARRQRKVTNRSYTEPLTPVSWPPASGIGFVHQLHPPKRNRRCLPSLPDTTAFNSSHFISRQQVKMTGYVNDAMHYERPRTLDYDSIAHVPRSSVPGFAAPGQTEIMAPTFVNRPMLQDPVGFYTSDNTYSNDSSHGFSLYKMGDTIVGTPWGSFYPEPVYVDPNLRYPPITRIPPATGYTPVFPSQHAPHRRNTEPLKVNTNPVAVPRRSETDPGKVPSGETYDCHKCGKPFTALSGQGNISRHLKHHCKATHNSHREKLECKRCGKTFTRPDALKKHNKVYH</sequence>
<protein>
    <recommendedName>
        <fullName evidence="3">C2H2-type domain-containing protein</fullName>
    </recommendedName>
</protein>
<dbReference type="PROSITE" id="PS00028">
    <property type="entry name" value="ZINC_FINGER_C2H2_1"/>
    <property type="match status" value="1"/>
</dbReference>
<dbReference type="OrthoDB" id="2100901at2759"/>
<gene>
    <name evidence="4" type="ORF">BU23DRAFT_636123</name>
</gene>
<dbReference type="Proteomes" id="UP000800036">
    <property type="component" value="Unassembled WGS sequence"/>
</dbReference>
<evidence type="ECO:0000313" key="5">
    <source>
        <dbReference type="Proteomes" id="UP000800036"/>
    </source>
</evidence>
<feature type="domain" description="C2H2-type" evidence="3">
    <location>
        <begin position="291"/>
        <end position="314"/>
    </location>
</feature>
<keyword evidence="1" id="KW-0479">Metal-binding</keyword>
<organism evidence="4 5">
    <name type="scientific">Bimuria novae-zelandiae CBS 107.79</name>
    <dbReference type="NCBI Taxonomy" id="1447943"/>
    <lineage>
        <taxon>Eukaryota</taxon>
        <taxon>Fungi</taxon>
        <taxon>Dikarya</taxon>
        <taxon>Ascomycota</taxon>
        <taxon>Pezizomycotina</taxon>
        <taxon>Dothideomycetes</taxon>
        <taxon>Pleosporomycetidae</taxon>
        <taxon>Pleosporales</taxon>
        <taxon>Massarineae</taxon>
        <taxon>Didymosphaeriaceae</taxon>
        <taxon>Bimuria</taxon>
    </lineage>
</organism>
<feature type="region of interest" description="Disordered" evidence="2">
    <location>
        <begin position="26"/>
        <end position="45"/>
    </location>
</feature>
<name>A0A6A5VBL1_9PLEO</name>
<dbReference type="PROSITE" id="PS50157">
    <property type="entry name" value="ZINC_FINGER_C2H2_2"/>
    <property type="match status" value="1"/>
</dbReference>
<dbReference type="GO" id="GO:0008270">
    <property type="term" value="F:zinc ion binding"/>
    <property type="evidence" value="ECO:0007669"/>
    <property type="project" value="UniProtKB-KW"/>
</dbReference>
<keyword evidence="5" id="KW-1185">Reference proteome</keyword>
<evidence type="ECO:0000256" key="2">
    <source>
        <dbReference type="SAM" id="MobiDB-lite"/>
    </source>
</evidence>
<dbReference type="SMART" id="SM00355">
    <property type="entry name" value="ZnF_C2H2"/>
    <property type="match status" value="2"/>
</dbReference>
<dbReference type="Gene3D" id="3.30.160.60">
    <property type="entry name" value="Classic Zinc Finger"/>
    <property type="match status" value="1"/>
</dbReference>
<dbReference type="EMBL" id="ML976674">
    <property type="protein sequence ID" value="KAF1974531.1"/>
    <property type="molecule type" value="Genomic_DNA"/>
</dbReference>
<reference evidence="4" key="1">
    <citation type="journal article" date="2020" name="Stud. Mycol.">
        <title>101 Dothideomycetes genomes: a test case for predicting lifestyles and emergence of pathogens.</title>
        <authorList>
            <person name="Haridas S."/>
            <person name="Albert R."/>
            <person name="Binder M."/>
            <person name="Bloem J."/>
            <person name="Labutti K."/>
            <person name="Salamov A."/>
            <person name="Andreopoulos B."/>
            <person name="Baker S."/>
            <person name="Barry K."/>
            <person name="Bills G."/>
            <person name="Bluhm B."/>
            <person name="Cannon C."/>
            <person name="Castanera R."/>
            <person name="Culley D."/>
            <person name="Daum C."/>
            <person name="Ezra D."/>
            <person name="Gonzalez J."/>
            <person name="Henrissat B."/>
            <person name="Kuo A."/>
            <person name="Liang C."/>
            <person name="Lipzen A."/>
            <person name="Lutzoni F."/>
            <person name="Magnuson J."/>
            <person name="Mondo S."/>
            <person name="Nolan M."/>
            <person name="Ohm R."/>
            <person name="Pangilinan J."/>
            <person name="Park H.-J."/>
            <person name="Ramirez L."/>
            <person name="Alfaro M."/>
            <person name="Sun H."/>
            <person name="Tritt A."/>
            <person name="Yoshinaga Y."/>
            <person name="Zwiers L.-H."/>
            <person name="Turgeon B."/>
            <person name="Goodwin S."/>
            <person name="Spatafora J."/>
            <person name="Crous P."/>
            <person name="Grigoriev I."/>
        </authorList>
    </citation>
    <scope>NUCLEOTIDE SEQUENCE</scope>
    <source>
        <strain evidence="4">CBS 107.79</strain>
    </source>
</reference>
<dbReference type="InterPro" id="IPR013087">
    <property type="entry name" value="Znf_C2H2_type"/>
</dbReference>
<keyword evidence="1" id="KW-0863">Zinc-finger</keyword>
<proteinExistence type="predicted"/>
<evidence type="ECO:0000259" key="3">
    <source>
        <dbReference type="PROSITE" id="PS50157"/>
    </source>
</evidence>
<accession>A0A6A5VBL1</accession>
<evidence type="ECO:0000256" key="1">
    <source>
        <dbReference type="PROSITE-ProRule" id="PRU00042"/>
    </source>
</evidence>
<evidence type="ECO:0000313" key="4">
    <source>
        <dbReference type="EMBL" id="KAF1974531.1"/>
    </source>
</evidence>